<reference evidence="2 3" key="1">
    <citation type="journal article" date="2022" name="BMC Microbiol.">
        <title>Whole genome sequencing of Moraxella bovis strains from North America reveals two genotypes with different genetic determinants.</title>
        <authorList>
            <person name="Wynn E.L."/>
            <person name="Hille M.M."/>
            <person name="Loy J.D."/>
            <person name="Schuller G."/>
            <person name="Kuhn K.L."/>
            <person name="Dickey A.M."/>
            <person name="Bono J.L."/>
            <person name="Clawson M.L."/>
        </authorList>
    </citation>
    <scope>NUCLEOTIDE SEQUENCE [LARGE SCALE GENOMIC DNA]</scope>
    <source>
        <strain evidence="1">SAM102599</strain>
        <strain evidence="2 3">SAM57978</strain>
    </source>
</reference>
<dbReference type="EMBL" id="CP087830">
    <property type="protein sequence ID" value="UZA02844.1"/>
    <property type="molecule type" value="Genomic_DNA"/>
</dbReference>
<dbReference type="EMBL" id="CP087781">
    <property type="protein sequence ID" value="UZA51959.1"/>
    <property type="molecule type" value="Genomic_DNA"/>
</dbReference>
<accession>A0AAX3EV89</accession>
<evidence type="ECO:0000313" key="1">
    <source>
        <dbReference type="EMBL" id="UZA02844.1"/>
    </source>
</evidence>
<organism evidence="2 3">
    <name type="scientific">Moraxella bovis</name>
    <dbReference type="NCBI Taxonomy" id="476"/>
    <lineage>
        <taxon>Bacteria</taxon>
        <taxon>Pseudomonadati</taxon>
        <taxon>Pseudomonadota</taxon>
        <taxon>Gammaproteobacteria</taxon>
        <taxon>Moraxellales</taxon>
        <taxon>Moraxellaceae</taxon>
        <taxon>Moraxella</taxon>
    </lineage>
</organism>
<dbReference type="InterPro" id="IPR019658">
    <property type="entry name" value="DUF2515"/>
</dbReference>
<dbReference type="AlphaFoldDB" id="A0AAX3EV89"/>
<proteinExistence type="predicted"/>
<protein>
    <submittedName>
        <fullName evidence="2">Uncharacterized protein</fullName>
    </submittedName>
</protein>
<dbReference type="KEGG" id="mboi:DQF64_01570"/>
<evidence type="ECO:0000313" key="3">
    <source>
        <dbReference type="Proteomes" id="UP001163283"/>
    </source>
</evidence>
<sequence>MPDDPKTLTWYSKTNKRENSCTPVTCGCPLWFELHQQTAIKLLSNHTKDDKYKLEPGYEARAKRIAAIYAHLFLETLVLDDKAHPKQPIKFGNTNLRGRFYWMGLGAFASKTMAMVFGAIRTQLGYPKWVSFITDTSTEILTGEKPRVLESINILAKGNLWLAMDIVPWHLAWAQDKEGFKKCMNSRDFKEFKSLKPAIDSLPWSGSVPIMLSFPKDKNGKPLPNAKQLGVTTEINNAFNTHLKEVERIFNDPKNITEHKKFTAAAKPLLDHLMQIAVQEQKNILQKICWDDPILQENVRIQRDKENHQIIHFLSIDPTVVFSSLYSYDVVKIARHIPMSDTSKASKEPWVEPLPNTMVEDYDSRMEWIVEVAERYHELMIDEIGREYMLNELQKIATWTDSTLFGPEFLILDSSNDGKK</sequence>
<dbReference type="Pfam" id="PF10720">
    <property type="entry name" value="DUF2515"/>
    <property type="match status" value="1"/>
</dbReference>
<keyword evidence="4" id="KW-1185">Reference proteome</keyword>
<name>A0AAX3EV89_MORBO</name>
<dbReference type="Proteomes" id="UP001163283">
    <property type="component" value="Chromosome"/>
</dbReference>
<gene>
    <name evidence="1" type="ORF">LP092_13035</name>
    <name evidence="2" type="ORF">LP129_01985</name>
</gene>
<evidence type="ECO:0000313" key="2">
    <source>
        <dbReference type="EMBL" id="UZA51959.1"/>
    </source>
</evidence>
<dbReference type="Proteomes" id="UP001163632">
    <property type="component" value="Chromosome"/>
</dbReference>
<evidence type="ECO:0000313" key="4">
    <source>
        <dbReference type="Proteomes" id="UP001163632"/>
    </source>
</evidence>
<dbReference type="RefSeq" id="WP_078275145.1">
    <property type="nucleotide sequence ID" value="NZ_CP030241.1"/>
</dbReference>